<dbReference type="GO" id="GO:0000981">
    <property type="term" value="F:DNA-binding transcription factor activity, RNA polymerase II-specific"/>
    <property type="evidence" value="ECO:0007669"/>
    <property type="project" value="InterPro"/>
</dbReference>
<keyword evidence="3" id="KW-0805">Transcription regulation</keyword>
<evidence type="ECO:0000313" key="8">
    <source>
        <dbReference type="EMBL" id="KAJ3835980.1"/>
    </source>
</evidence>
<dbReference type="SMART" id="SM00066">
    <property type="entry name" value="GAL4"/>
    <property type="match status" value="1"/>
</dbReference>
<dbReference type="Gene3D" id="4.10.240.10">
    <property type="entry name" value="Zn(2)-C6 fungal-type DNA-binding domain"/>
    <property type="match status" value="1"/>
</dbReference>
<dbReference type="PROSITE" id="PS50048">
    <property type="entry name" value="ZN2_CY6_FUNGAL_2"/>
    <property type="match status" value="1"/>
</dbReference>
<dbReference type="PROSITE" id="PS00463">
    <property type="entry name" value="ZN2_CY6_FUNGAL_1"/>
    <property type="match status" value="1"/>
</dbReference>
<feature type="compositionally biased region" description="Basic residues" evidence="6">
    <location>
        <begin position="228"/>
        <end position="245"/>
    </location>
</feature>
<feature type="compositionally biased region" description="Basic and acidic residues" evidence="6">
    <location>
        <begin position="137"/>
        <end position="156"/>
    </location>
</feature>
<dbReference type="InterPro" id="IPR001138">
    <property type="entry name" value="Zn2Cys6_DnaBD"/>
</dbReference>
<protein>
    <recommendedName>
        <fullName evidence="7">Zn(2)-C6 fungal-type domain-containing protein</fullName>
    </recommendedName>
</protein>
<proteinExistence type="predicted"/>
<dbReference type="InterPro" id="IPR050815">
    <property type="entry name" value="TF_fung"/>
</dbReference>
<dbReference type="InterPro" id="IPR036864">
    <property type="entry name" value="Zn2-C6_fun-type_DNA-bd_sf"/>
</dbReference>
<gene>
    <name evidence="8" type="ORF">F5878DRAFT_626465</name>
</gene>
<evidence type="ECO:0000256" key="3">
    <source>
        <dbReference type="ARBA" id="ARBA00023015"/>
    </source>
</evidence>
<feature type="domain" description="Zn(2)-C6 fungal-type" evidence="7">
    <location>
        <begin position="193"/>
        <end position="223"/>
    </location>
</feature>
<dbReference type="AlphaFoldDB" id="A0AA38UBV4"/>
<keyword evidence="5" id="KW-0539">Nucleus</keyword>
<dbReference type="PANTHER" id="PTHR47338">
    <property type="entry name" value="ZN(II)2CYS6 TRANSCRIPTION FACTOR (EUROFUNG)-RELATED"/>
    <property type="match status" value="1"/>
</dbReference>
<evidence type="ECO:0000256" key="5">
    <source>
        <dbReference type="ARBA" id="ARBA00023242"/>
    </source>
</evidence>
<feature type="compositionally biased region" description="Polar residues" evidence="6">
    <location>
        <begin position="1"/>
        <end position="10"/>
    </location>
</feature>
<feature type="compositionally biased region" description="Polar residues" evidence="6">
    <location>
        <begin position="267"/>
        <end position="278"/>
    </location>
</feature>
<keyword evidence="4" id="KW-0804">Transcription</keyword>
<name>A0AA38UBV4_9AGAR</name>
<dbReference type="Pfam" id="PF00172">
    <property type="entry name" value="Zn_clus"/>
    <property type="match status" value="1"/>
</dbReference>
<evidence type="ECO:0000313" key="9">
    <source>
        <dbReference type="Proteomes" id="UP001163846"/>
    </source>
</evidence>
<feature type="compositionally biased region" description="Basic and acidic residues" evidence="6">
    <location>
        <begin position="282"/>
        <end position="295"/>
    </location>
</feature>
<evidence type="ECO:0000256" key="1">
    <source>
        <dbReference type="ARBA" id="ARBA00004123"/>
    </source>
</evidence>
<feature type="region of interest" description="Disordered" evidence="6">
    <location>
        <begin position="129"/>
        <end position="189"/>
    </location>
</feature>
<accession>A0AA38UBV4</accession>
<evidence type="ECO:0000256" key="6">
    <source>
        <dbReference type="SAM" id="MobiDB-lite"/>
    </source>
</evidence>
<comment type="subcellular location">
    <subcellularLocation>
        <location evidence="1">Nucleus</location>
    </subcellularLocation>
</comment>
<dbReference type="GO" id="GO:0008270">
    <property type="term" value="F:zinc ion binding"/>
    <property type="evidence" value="ECO:0007669"/>
    <property type="project" value="InterPro"/>
</dbReference>
<dbReference type="SUPFAM" id="SSF57701">
    <property type="entry name" value="Zn2/Cys6 DNA-binding domain"/>
    <property type="match status" value="1"/>
</dbReference>
<dbReference type="PANTHER" id="PTHR47338:SF5">
    <property type="entry name" value="ZN(II)2CYS6 TRANSCRIPTION FACTOR (EUROFUNG)"/>
    <property type="match status" value="1"/>
</dbReference>
<reference evidence="8" key="1">
    <citation type="submission" date="2022-08" db="EMBL/GenBank/DDBJ databases">
        <authorList>
            <consortium name="DOE Joint Genome Institute"/>
            <person name="Min B."/>
            <person name="Riley R."/>
            <person name="Sierra-Patev S."/>
            <person name="Naranjo-Ortiz M."/>
            <person name="Looney B."/>
            <person name="Konkel Z."/>
            <person name="Slot J.C."/>
            <person name="Sakamoto Y."/>
            <person name="Steenwyk J.L."/>
            <person name="Rokas A."/>
            <person name="Carro J."/>
            <person name="Camarero S."/>
            <person name="Ferreira P."/>
            <person name="Molpeceres G."/>
            <person name="Ruiz-Duenas F.J."/>
            <person name="Serrano A."/>
            <person name="Henrissat B."/>
            <person name="Drula E."/>
            <person name="Hughes K.W."/>
            <person name="Mata J.L."/>
            <person name="Ishikawa N.K."/>
            <person name="Vargas-Isla R."/>
            <person name="Ushijima S."/>
            <person name="Smith C.A."/>
            <person name="Ahrendt S."/>
            <person name="Andreopoulos W."/>
            <person name="He G."/>
            <person name="Labutti K."/>
            <person name="Lipzen A."/>
            <person name="Ng V."/>
            <person name="Sandor L."/>
            <person name="Barry K."/>
            <person name="Martinez A.T."/>
            <person name="Xiao Y."/>
            <person name="Gibbons J.G."/>
            <person name="Terashima K."/>
            <person name="Hibbett D.S."/>
            <person name="Grigoriev I.V."/>
        </authorList>
    </citation>
    <scope>NUCLEOTIDE SEQUENCE</scope>
    <source>
        <strain evidence="8">TFB9207</strain>
    </source>
</reference>
<sequence length="867" mass="97756">MVASINSSDLYSPFQHPSMIDEGPQSSEDGSGLHSPVFGQSNDFRYQDQLDIEDAAGILHFDYPSSMIQQQQPPLIDAALVTPSSNAHQVDFSTDYSIAARNQLGIEYHPQSSVNTRVSQFSPVPGGESFEFGYNSSERRSSGRQPHDPIVRRAMDGDQPLTPVSPVEPLESSTAISGNRSRERRETSSVVIACRQCRSRKIRCDSARPVCTNCHRRKNVCEYDAAPKRRGPDKRPGTRRRSCKKRPADGSTPPPSKRKKTDGEIHNPTNRTTSSTDLKANMSEKKGSPSRDRRGQGSVATASYEDAPPGLRISTDNIVIKNDLGRRYPSSIDYDGIHYKSPYPGTMDINVLRPTEKMIHEKYPAPSSPTTETAQREWWIQFLSTHTIEDIAANAGYLFSDTGHWLSFLNLDYFLETLWHSERRFTIRPPLILAISAMATLMKSSQAEYGMKGREQALIYRDLARSALESSWASGWVDPMLAEAALILTLFETSVHPQYNPDRISESLVFLDDIIRHLGLTSIDASDPDVCVYPRGAVPVIITSGPDDRERKCTCIPVDATHPPDLVTSWSYPPPWDTAWTPVQIRDEECRRVCWCAVSLIASYNAQCVAFDRKCPNLFLSDCSNFTLLFPGEVVDRASPTYRSVDSQSPKESVWALYCRSMLLWNFSNRLCEELDSPSETNAELAQESWSESQAIQDSLEMHICNLDTALMYMTREYIYNTRINLTQVFRSLQGLTTRSRILNRRQAQDWLYYQDQVIKRVKISIQEITDPRGHQLTRRPFQATWFSNQLSICLMLFHHDQSLIPALELGKSILVPIDVMNALWPCPLQQRHCAILREQLTKACNAAGIDPPSDPEFSIPPALQSM</sequence>
<dbReference type="GO" id="GO:0005634">
    <property type="term" value="C:nucleus"/>
    <property type="evidence" value="ECO:0007669"/>
    <property type="project" value="UniProtKB-SubCell"/>
</dbReference>
<dbReference type="CDD" id="cd00067">
    <property type="entry name" value="GAL4"/>
    <property type="match status" value="1"/>
</dbReference>
<evidence type="ECO:0000256" key="2">
    <source>
        <dbReference type="ARBA" id="ARBA00022723"/>
    </source>
</evidence>
<keyword evidence="9" id="KW-1185">Reference proteome</keyword>
<comment type="caution">
    <text evidence="8">The sequence shown here is derived from an EMBL/GenBank/DDBJ whole genome shotgun (WGS) entry which is preliminary data.</text>
</comment>
<organism evidence="8 9">
    <name type="scientific">Lentinula raphanica</name>
    <dbReference type="NCBI Taxonomy" id="153919"/>
    <lineage>
        <taxon>Eukaryota</taxon>
        <taxon>Fungi</taxon>
        <taxon>Dikarya</taxon>
        <taxon>Basidiomycota</taxon>
        <taxon>Agaricomycotina</taxon>
        <taxon>Agaricomycetes</taxon>
        <taxon>Agaricomycetidae</taxon>
        <taxon>Agaricales</taxon>
        <taxon>Marasmiineae</taxon>
        <taxon>Omphalotaceae</taxon>
        <taxon>Lentinula</taxon>
    </lineage>
</organism>
<dbReference type="CDD" id="cd12148">
    <property type="entry name" value="fungal_TF_MHR"/>
    <property type="match status" value="1"/>
</dbReference>
<dbReference type="EMBL" id="MU806360">
    <property type="protein sequence ID" value="KAJ3835980.1"/>
    <property type="molecule type" value="Genomic_DNA"/>
</dbReference>
<dbReference type="Proteomes" id="UP001163846">
    <property type="component" value="Unassembled WGS sequence"/>
</dbReference>
<feature type="region of interest" description="Disordered" evidence="6">
    <location>
        <begin position="226"/>
        <end position="312"/>
    </location>
</feature>
<keyword evidence="2" id="KW-0479">Metal-binding</keyword>
<feature type="region of interest" description="Disordered" evidence="6">
    <location>
        <begin position="1"/>
        <end position="40"/>
    </location>
</feature>
<evidence type="ECO:0000259" key="7">
    <source>
        <dbReference type="PROSITE" id="PS50048"/>
    </source>
</evidence>
<evidence type="ECO:0000256" key="4">
    <source>
        <dbReference type="ARBA" id="ARBA00023163"/>
    </source>
</evidence>